<gene>
    <name evidence="1" type="ordered locus">AARI_06290</name>
</gene>
<dbReference type="EMBL" id="FQ311875">
    <property type="protein sequence ID" value="CBT74857.1"/>
    <property type="molecule type" value="Genomic_DNA"/>
</dbReference>
<evidence type="ECO:0000313" key="1">
    <source>
        <dbReference type="EMBL" id="CBT74857.1"/>
    </source>
</evidence>
<accession>A0ABP1U0I2</accession>
<keyword evidence="2" id="KW-1185">Reference proteome</keyword>
<proteinExistence type="predicted"/>
<evidence type="ECO:0000313" key="2">
    <source>
        <dbReference type="Proteomes" id="UP000006878"/>
    </source>
</evidence>
<sequence length="34" mass="3630">MQGPETELGQSAAKIWAVITTCAIHLALEDCAEE</sequence>
<protein>
    <submittedName>
        <fullName evidence="1">Uncharacterized protein</fullName>
    </submittedName>
</protein>
<dbReference type="Proteomes" id="UP000006878">
    <property type="component" value="Chromosome"/>
</dbReference>
<organism evidence="1 2">
    <name type="scientific">Glutamicibacter arilaitensis (strain DSM 16368 / CIP 108037 / IAM 15318 / JCM 13566 / NCIMB 14258 / Re117)</name>
    <name type="common">Arthrobacter arilaitensis</name>
    <dbReference type="NCBI Taxonomy" id="861360"/>
    <lineage>
        <taxon>Bacteria</taxon>
        <taxon>Bacillati</taxon>
        <taxon>Actinomycetota</taxon>
        <taxon>Actinomycetes</taxon>
        <taxon>Micrococcales</taxon>
        <taxon>Micrococcaceae</taxon>
        <taxon>Glutamicibacter</taxon>
    </lineage>
</organism>
<name>A0ABP1U0I2_GLUAR</name>
<reference evidence="2" key="2">
    <citation type="submission" date="2010-07" db="EMBL/GenBank/DDBJ databases">
        <title>Complete genome sequence of Arthrobacter arilaitensis (strain DSM 16368 / CIP 108037 / JCM 13566 / Re117).</title>
        <authorList>
            <person name="Genoscope."/>
        </authorList>
    </citation>
    <scope>NUCLEOTIDE SEQUENCE [LARGE SCALE GENOMIC DNA]</scope>
    <source>
        <strain evidence="2">DSM 16368 / CIP 108037 / IAM 15318 / JCM 13566 / Re117</strain>
    </source>
</reference>
<reference evidence="2" key="1">
    <citation type="journal article" date="2010" name="PLoS ONE">
        <title>The Arthrobacter arilaitensis Re117 genome sequence reveals its genetic adaptation to the surface of cheese.</title>
        <authorList>
            <person name="Monnet C."/>
            <person name="Loux V."/>
            <person name="Gibrat J.F."/>
            <person name="Spinnler E."/>
            <person name="Barbe V."/>
            <person name="Vacherie B."/>
            <person name="Gavory F."/>
            <person name="Gourbeyre E."/>
            <person name="Siguier P."/>
            <person name="Chandler M."/>
            <person name="Elleuch R."/>
            <person name="Irlinger F."/>
            <person name="Vallaeys T."/>
        </authorList>
    </citation>
    <scope>NUCLEOTIDE SEQUENCE</scope>
    <source>
        <strain evidence="2">DSM 16368 / CIP 108037 / IAM 15318 / JCM 13566 / Re117</strain>
    </source>
</reference>